<keyword evidence="3" id="KW-0687">Ribonucleoprotein</keyword>
<evidence type="ECO:0000256" key="3">
    <source>
        <dbReference type="ARBA" id="ARBA00023274"/>
    </source>
</evidence>
<evidence type="ECO:0000313" key="7">
    <source>
        <dbReference type="EMBL" id="CAI4005206.1"/>
    </source>
</evidence>
<proteinExistence type="inferred from homology"/>
<dbReference type="GO" id="GO:0003735">
    <property type="term" value="F:structural constituent of ribosome"/>
    <property type="evidence" value="ECO:0007669"/>
    <property type="project" value="InterPro"/>
</dbReference>
<feature type="region of interest" description="Disordered" evidence="4">
    <location>
        <begin position="860"/>
        <end position="881"/>
    </location>
</feature>
<evidence type="ECO:0000256" key="4">
    <source>
        <dbReference type="SAM" id="MobiDB-lite"/>
    </source>
</evidence>
<feature type="region of interest" description="Disordered" evidence="4">
    <location>
        <begin position="242"/>
        <end position="299"/>
    </location>
</feature>
<protein>
    <submittedName>
        <fullName evidence="8">Ribulose bisphosphate carboxylase, chloroplastic</fullName>
    </submittedName>
</protein>
<comment type="caution">
    <text evidence="7">The sequence shown here is derived from an EMBL/GenBank/DDBJ whole genome shotgun (WGS) entry which is preliminary data.</text>
</comment>
<feature type="region of interest" description="Disordered" evidence="4">
    <location>
        <begin position="182"/>
        <end position="217"/>
    </location>
</feature>
<evidence type="ECO:0000256" key="1">
    <source>
        <dbReference type="ARBA" id="ARBA00010254"/>
    </source>
</evidence>
<reference evidence="7" key="1">
    <citation type="submission" date="2022-10" db="EMBL/GenBank/DDBJ databases">
        <authorList>
            <person name="Chen Y."/>
            <person name="Dougan E. K."/>
            <person name="Chan C."/>
            <person name="Rhodes N."/>
            <person name="Thang M."/>
        </authorList>
    </citation>
    <scope>NUCLEOTIDE SEQUENCE</scope>
</reference>
<evidence type="ECO:0000256" key="2">
    <source>
        <dbReference type="ARBA" id="ARBA00022980"/>
    </source>
</evidence>
<feature type="region of interest" description="Disordered" evidence="4">
    <location>
        <begin position="678"/>
        <end position="733"/>
    </location>
</feature>
<dbReference type="GO" id="GO:0022627">
    <property type="term" value="C:cytosolic small ribosomal subunit"/>
    <property type="evidence" value="ECO:0007669"/>
    <property type="project" value="TreeGrafter"/>
</dbReference>
<keyword evidence="9" id="KW-1185">Reference proteome</keyword>
<keyword evidence="2" id="KW-0689">Ribosomal protein</keyword>
<dbReference type="PANTHER" id="PTHR10744">
    <property type="entry name" value="40S RIBOSOMAL PROTEIN S11 FAMILY MEMBER"/>
    <property type="match status" value="1"/>
</dbReference>
<feature type="region of interest" description="Disordered" evidence="4">
    <location>
        <begin position="55"/>
        <end position="77"/>
    </location>
</feature>
<evidence type="ECO:0000259" key="6">
    <source>
        <dbReference type="Pfam" id="PF16205"/>
    </source>
</evidence>
<dbReference type="SUPFAM" id="SSF50249">
    <property type="entry name" value="Nucleic acid-binding proteins"/>
    <property type="match status" value="1"/>
</dbReference>
<feature type="domain" description="Small ribosomal subunit protein uS17 N-terminal" evidence="6">
    <location>
        <begin position="304"/>
        <end position="347"/>
    </location>
</feature>
<feature type="transmembrane region" description="Helical" evidence="5">
    <location>
        <begin position="442"/>
        <end position="459"/>
    </location>
</feature>
<dbReference type="InterPro" id="IPR000266">
    <property type="entry name" value="Ribosomal_uS17"/>
</dbReference>
<dbReference type="GO" id="GO:0006412">
    <property type="term" value="P:translation"/>
    <property type="evidence" value="ECO:0007669"/>
    <property type="project" value="InterPro"/>
</dbReference>
<feature type="region of interest" description="Disordered" evidence="4">
    <location>
        <begin position="545"/>
        <end position="571"/>
    </location>
</feature>
<dbReference type="InterPro" id="IPR012340">
    <property type="entry name" value="NA-bd_OB-fold"/>
</dbReference>
<dbReference type="EMBL" id="CAMXCT010003577">
    <property type="protein sequence ID" value="CAI4005206.1"/>
    <property type="molecule type" value="Genomic_DNA"/>
</dbReference>
<evidence type="ECO:0000313" key="9">
    <source>
        <dbReference type="Proteomes" id="UP001152797"/>
    </source>
</evidence>
<gene>
    <name evidence="7" type="ORF">C1SCF055_LOCUS30951</name>
</gene>
<dbReference type="PANTHER" id="PTHR10744:SF9">
    <property type="entry name" value="40S RIBOSOMAL PROTEIN S11-RELATED"/>
    <property type="match status" value="1"/>
</dbReference>
<dbReference type="OrthoDB" id="676979at2759"/>
<keyword evidence="5" id="KW-1133">Transmembrane helix</keyword>
<sequence>MDQNEKAFQKQDAVFLGSKRLLTKKSKKAACGGRRRETVMAQMLVEPVTRIVTPSGPSVAGGNVGTPPTSYLPDVGTPPISEAMGVYEPAPVPSMTSQPLTVSSGPVPSHFSLRLVPTPQVLPAVTLPPVTYAVPGASVGSVGSVSVPPAVPVTSAPFTAPKMMPGMPPMPFPFTKEFHFTAEPRSPQSPQSPPSPILQERRSLASQRAGRGKLQDMAADVEKLSQGQAQLRSEFEALKQMARSQSESVEQLKGMDPGPTRVWTPRKPFGERAKTGSPGRARKAGVSVTEEADRERPEKGWDESVAAARYWRNIGLGFQVPKEAKEGHYVDKKCPFTGNVSIRGAILKGMCISTKMKRTIIIRRNYLHYIKKFHRFEKRLLRKSMVKSMVILALGALCLGGFLGLGFVAPRTASPSPATAATVASPSASIHPGEASKFTTGAAVWPAVAMVATAVGLLARAKRSKIATRSEALHGISFSYSMQKDAYADYEFLNDVGYLPDGTPLNRAGNCINHPETIGPDPHTPGSPLPRANFTNSVGYLPDGTPLNAAGNALNHPETMQPDTHAPGSPLPRSYYAAEVGYLVDGTDMLRAGNLSVQAGAAPAPISSMPSPASPPPVAAPTPVAASFTSTAEALHGISFSYSMQKDAYADYEFLNDVGYLPDGTPLNRAGNCINHPETIGPDPHTPGSPLPRANFTNSVGYLPDGTPLNAAGNALNHPETMQPDTHAPGSPLPRSYYAAEVGYLVDGTDMLRAGNLSVQGGAAPPAATPATPAPVPVAAAFVGSSAQTSPVRHSIGFAYAVQKVGYLPDGTPMNRAGNCINHPETIGPDPHAPGSPLPRALFVNDVGYLPDGTPMNKAGNCINHPETIGPDPHSPGSALPPSAYAADVGYLVDGTPLDAAGNNAVH</sequence>
<keyword evidence="5" id="KW-0812">Transmembrane</keyword>
<evidence type="ECO:0000313" key="8">
    <source>
        <dbReference type="EMBL" id="CAL4792518.1"/>
    </source>
</evidence>
<dbReference type="Proteomes" id="UP001152797">
    <property type="component" value="Unassembled WGS sequence"/>
</dbReference>
<name>A0A9P1D942_9DINO</name>
<keyword evidence="5" id="KW-0472">Membrane</keyword>
<reference evidence="8 9" key="2">
    <citation type="submission" date="2024-05" db="EMBL/GenBank/DDBJ databases">
        <authorList>
            <person name="Chen Y."/>
            <person name="Shah S."/>
            <person name="Dougan E. K."/>
            <person name="Thang M."/>
            <person name="Chan C."/>
        </authorList>
    </citation>
    <scope>NUCLEOTIDE SEQUENCE [LARGE SCALE GENOMIC DNA]</scope>
</reference>
<evidence type="ECO:0000256" key="5">
    <source>
        <dbReference type="SAM" id="Phobius"/>
    </source>
</evidence>
<dbReference type="AlphaFoldDB" id="A0A9P1D942"/>
<dbReference type="EMBL" id="CAMXCT020003577">
    <property type="protein sequence ID" value="CAL1158581.1"/>
    <property type="molecule type" value="Genomic_DNA"/>
</dbReference>
<accession>A0A9P1D942</accession>
<dbReference type="EMBL" id="CAMXCT030003577">
    <property type="protein sequence ID" value="CAL4792518.1"/>
    <property type="molecule type" value="Genomic_DNA"/>
</dbReference>
<feature type="transmembrane region" description="Helical" evidence="5">
    <location>
        <begin position="389"/>
        <end position="409"/>
    </location>
</feature>
<dbReference type="CDD" id="cd00364">
    <property type="entry name" value="Ribosomal_uS17"/>
    <property type="match status" value="1"/>
</dbReference>
<dbReference type="InterPro" id="IPR032440">
    <property type="entry name" value="Ribosomal_uS17_N"/>
</dbReference>
<dbReference type="Gene3D" id="2.40.50.1000">
    <property type="match status" value="1"/>
</dbReference>
<organism evidence="7">
    <name type="scientific">Cladocopium goreaui</name>
    <dbReference type="NCBI Taxonomy" id="2562237"/>
    <lineage>
        <taxon>Eukaryota</taxon>
        <taxon>Sar</taxon>
        <taxon>Alveolata</taxon>
        <taxon>Dinophyceae</taxon>
        <taxon>Suessiales</taxon>
        <taxon>Symbiodiniaceae</taxon>
        <taxon>Cladocopium</taxon>
    </lineage>
</organism>
<dbReference type="Pfam" id="PF16205">
    <property type="entry name" value="Ribosomal_S17_N"/>
    <property type="match status" value="1"/>
</dbReference>
<comment type="similarity">
    <text evidence="1">Belongs to the universal ribosomal protein uS17 family.</text>
</comment>